<evidence type="ECO:0000256" key="1">
    <source>
        <dbReference type="SAM" id="MobiDB-lite"/>
    </source>
</evidence>
<reference evidence="4" key="1">
    <citation type="submission" date="2016-10" db="EMBL/GenBank/DDBJ databases">
        <authorList>
            <person name="Varghese N."/>
            <person name="Submissions S."/>
        </authorList>
    </citation>
    <scope>NUCLEOTIDE SEQUENCE [LARGE SCALE GENOMIC DNA]</scope>
    <source>
        <strain evidence="4">M83</strain>
    </source>
</reference>
<feature type="compositionally biased region" description="Basic and acidic residues" evidence="1">
    <location>
        <begin position="90"/>
        <end position="99"/>
    </location>
</feature>
<feature type="compositionally biased region" description="Low complexity" evidence="1">
    <location>
        <begin position="103"/>
        <end position="151"/>
    </location>
</feature>
<organism evidence="3 4">
    <name type="scientific">Lachnospira pectinoschiza</name>
    <dbReference type="NCBI Taxonomy" id="28052"/>
    <lineage>
        <taxon>Bacteria</taxon>
        <taxon>Bacillati</taxon>
        <taxon>Bacillota</taxon>
        <taxon>Clostridia</taxon>
        <taxon>Lachnospirales</taxon>
        <taxon>Lachnospiraceae</taxon>
        <taxon>Lachnospira</taxon>
    </lineage>
</organism>
<dbReference type="Proteomes" id="UP000187651">
    <property type="component" value="Unassembled WGS sequence"/>
</dbReference>
<evidence type="ECO:0000256" key="2">
    <source>
        <dbReference type="SAM" id="SignalP"/>
    </source>
</evidence>
<accession>A0A1G9XY94</accession>
<name>A0A1G9XY94_9FIRM</name>
<proteinExistence type="predicted"/>
<dbReference type="PROSITE" id="PS51257">
    <property type="entry name" value="PROKAR_LIPOPROTEIN"/>
    <property type="match status" value="1"/>
</dbReference>
<evidence type="ECO:0000313" key="3">
    <source>
        <dbReference type="EMBL" id="SDN01135.1"/>
    </source>
</evidence>
<feature type="signal peptide" evidence="2">
    <location>
        <begin position="1"/>
        <end position="22"/>
    </location>
</feature>
<feature type="chain" id="PRO_5038729212" evidence="2">
    <location>
        <begin position="23"/>
        <end position="326"/>
    </location>
</feature>
<gene>
    <name evidence="3" type="ORF">SAMN05216544_1671</name>
</gene>
<evidence type="ECO:0000313" key="4">
    <source>
        <dbReference type="Proteomes" id="UP000187651"/>
    </source>
</evidence>
<dbReference type="OrthoDB" id="2067247at2"/>
<feature type="region of interest" description="Disordered" evidence="1">
    <location>
        <begin position="88"/>
        <end position="151"/>
    </location>
</feature>
<dbReference type="EMBL" id="FNHZ01000004">
    <property type="protein sequence ID" value="SDN01135.1"/>
    <property type="molecule type" value="Genomic_DNA"/>
</dbReference>
<protein>
    <submittedName>
        <fullName evidence="3">Uncharacterized protein</fullName>
    </submittedName>
</protein>
<dbReference type="AlphaFoldDB" id="A0A1G9XY94"/>
<keyword evidence="4" id="KW-1185">Reference proteome</keyword>
<dbReference type="RefSeq" id="WP_074521737.1">
    <property type="nucleotide sequence ID" value="NZ_FNHZ01000004.1"/>
</dbReference>
<sequence>MKKIIKLTAIMTTLTATIFSLTACNGKKEATIVSEEVTEETKEHETVEASTAEKFSYTDLVMDNIKLFMTEDEVKSILGEPVTIIDSSEMAEKTNKSEDTTSSDKSSSSGSSNSSNNSNSNSSNNASGSSSSSSSASSSTGSSSTDSNSDAATDEYYEKVYSYNELTLIFMKLDDENHAVENLSEEGSYKLTAIASLSEENTFSRGLKVGDKLEDILDKYYRDQDYKNNYYTLDGDTVLGNYLYGDSTIDTLESDSIEGILEYGIIDYTGYTSLETAEEYMVTFTCFGDTYKSEYADIEDDFAQLTFDMNNDGEITAIRWYYYPEE</sequence>
<keyword evidence="2" id="KW-0732">Signal</keyword>